<dbReference type="GO" id="GO:0003700">
    <property type="term" value="F:DNA-binding transcription factor activity"/>
    <property type="evidence" value="ECO:0007669"/>
    <property type="project" value="InterPro"/>
</dbReference>
<dbReference type="InterPro" id="IPR006447">
    <property type="entry name" value="Myb_dom_plants"/>
</dbReference>
<dbReference type="InterPro" id="IPR046955">
    <property type="entry name" value="PHR1-like"/>
</dbReference>
<name>D5ACF5_PICSI</name>
<reference evidence="6" key="1">
    <citation type="submission" date="2010-04" db="EMBL/GenBank/DDBJ databases">
        <authorList>
            <person name="Reid K.E."/>
            <person name="Liao N."/>
            <person name="Chan S."/>
            <person name="Docking R."/>
            <person name="Taylor G."/>
            <person name="Moore R."/>
            <person name="Mayo M."/>
            <person name="Munro S."/>
            <person name="King J."/>
            <person name="Yanchuk A."/>
            <person name="Holt R."/>
            <person name="Jones S."/>
            <person name="Marra M."/>
            <person name="Ritland C.E."/>
            <person name="Ritland K."/>
            <person name="Bohlmann J."/>
        </authorList>
    </citation>
    <scope>NUCLEOTIDE SEQUENCE</scope>
    <source>
        <tissue evidence="6">Bud</tissue>
    </source>
</reference>
<dbReference type="Gene3D" id="1.10.10.60">
    <property type="entry name" value="Homeodomain-like"/>
    <property type="match status" value="1"/>
</dbReference>
<evidence type="ECO:0000256" key="1">
    <source>
        <dbReference type="ARBA" id="ARBA00023015"/>
    </source>
</evidence>
<dbReference type="InterPro" id="IPR009057">
    <property type="entry name" value="Homeodomain-like_sf"/>
</dbReference>
<sequence length="421" mass="45208">MYNARKYPAVSLMPPRSQGPEQHIASAVPITSNNANCSPVASGMASKQRLRWTPELHQRFVDAVTELGGPDRATPKGVLRVMGVQGLTIYHVKSHLQKYRLSKYLPDSMGDGLKSEKKESTDILSNLDAASGVQISEALQMQMEVQKRLHEQIEVQRQLQLRIEAQGKYLQKIIEEQQRLSGALKDGTTSASFSLPACTGQPEQASDLKPDPSNLIPMPVASQDGGGTGGASSSVAKHSLNCLSHDESPSFSSQQGPPSPDSLGDDESSSGANSPLESPRSGKPPQKKPRLDIMSASSDQQVCKQSEKERAGFDAESLSGSSFQHRDSRPLILNSHHQLPDSHTGLHPFRPSQTAGSAAALPTSPTSQPRNQLLSQTKHAVSSEMSASAHMLQQSSRDAFYPFNSASSMTDLQEGSGHASG</sequence>
<dbReference type="InterPro" id="IPR017930">
    <property type="entry name" value="Myb_dom"/>
</dbReference>
<evidence type="ECO:0000313" key="6">
    <source>
        <dbReference type="EMBL" id="ADE77224.1"/>
    </source>
</evidence>
<evidence type="ECO:0000259" key="5">
    <source>
        <dbReference type="PROSITE" id="PS51294"/>
    </source>
</evidence>
<dbReference type="AlphaFoldDB" id="D5ACF5"/>
<evidence type="ECO:0000256" key="4">
    <source>
        <dbReference type="SAM" id="MobiDB-lite"/>
    </source>
</evidence>
<dbReference type="Pfam" id="PF14379">
    <property type="entry name" value="Myb_CC_LHEQLE"/>
    <property type="match status" value="1"/>
</dbReference>
<dbReference type="InterPro" id="IPR001005">
    <property type="entry name" value="SANT/Myb"/>
</dbReference>
<keyword evidence="3" id="KW-0539">Nucleus</keyword>
<dbReference type="PANTHER" id="PTHR31499">
    <property type="entry name" value="MYB FAMILY TRANSCRIPTION FACTOR PHL11"/>
    <property type="match status" value="1"/>
</dbReference>
<feature type="compositionally biased region" description="Polar residues" evidence="4">
    <location>
        <begin position="295"/>
        <end position="304"/>
    </location>
</feature>
<proteinExistence type="evidence at transcript level"/>
<dbReference type="Pfam" id="PF00249">
    <property type="entry name" value="Myb_DNA-binding"/>
    <property type="match status" value="1"/>
</dbReference>
<feature type="domain" description="HTH myb-type" evidence="5">
    <location>
        <begin position="44"/>
        <end position="104"/>
    </location>
</feature>
<dbReference type="PROSITE" id="PS51294">
    <property type="entry name" value="HTH_MYB"/>
    <property type="match status" value="1"/>
</dbReference>
<dbReference type="InterPro" id="IPR025756">
    <property type="entry name" value="Myb_CC_LHEQLE"/>
</dbReference>
<dbReference type="SUPFAM" id="SSF46689">
    <property type="entry name" value="Homeodomain-like"/>
    <property type="match status" value="1"/>
</dbReference>
<dbReference type="NCBIfam" id="TIGR01557">
    <property type="entry name" value="myb_SHAQKYF"/>
    <property type="match status" value="1"/>
</dbReference>
<dbReference type="OMA" id="SKMYNAR"/>
<accession>D5ACF5</accession>
<dbReference type="FunFam" id="1.10.10.60:FF:000002">
    <property type="entry name" value="Myb family transcription factor"/>
    <property type="match status" value="1"/>
</dbReference>
<dbReference type="GO" id="GO:0003677">
    <property type="term" value="F:DNA binding"/>
    <property type="evidence" value="ECO:0007669"/>
    <property type="project" value="InterPro"/>
</dbReference>
<organism evidence="6">
    <name type="scientific">Picea sitchensis</name>
    <name type="common">Sitka spruce</name>
    <name type="synonym">Pinus sitchensis</name>
    <dbReference type="NCBI Taxonomy" id="3332"/>
    <lineage>
        <taxon>Eukaryota</taxon>
        <taxon>Viridiplantae</taxon>
        <taxon>Streptophyta</taxon>
        <taxon>Embryophyta</taxon>
        <taxon>Tracheophyta</taxon>
        <taxon>Spermatophyta</taxon>
        <taxon>Pinopsida</taxon>
        <taxon>Pinidae</taxon>
        <taxon>Conifers I</taxon>
        <taxon>Pinales</taxon>
        <taxon>Pinaceae</taxon>
        <taxon>Picea</taxon>
    </lineage>
</organism>
<evidence type="ECO:0000256" key="2">
    <source>
        <dbReference type="ARBA" id="ARBA00023163"/>
    </source>
</evidence>
<keyword evidence="1" id="KW-0805">Transcription regulation</keyword>
<keyword evidence="2" id="KW-0804">Transcription</keyword>
<feature type="compositionally biased region" description="Polar residues" evidence="4">
    <location>
        <begin position="363"/>
        <end position="394"/>
    </location>
</feature>
<dbReference type="PANTHER" id="PTHR31499:SF79">
    <property type="entry name" value="HTH MYB-TYPE DOMAIN-CONTAINING PROTEIN"/>
    <property type="match status" value="1"/>
</dbReference>
<dbReference type="EMBL" id="BT123937">
    <property type="protein sequence ID" value="ADE77224.1"/>
    <property type="molecule type" value="mRNA"/>
</dbReference>
<evidence type="ECO:0000256" key="3">
    <source>
        <dbReference type="ARBA" id="ARBA00023242"/>
    </source>
</evidence>
<feature type="region of interest" description="Disordered" evidence="4">
    <location>
        <begin position="185"/>
        <end position="394"/>
    </location>
</feature>
<protein>
    <recommendedName>
        <fullName evidence="5">HTH myb-type domain-containing protein</fullName>
    </recommendedName>
</protein>